<evidence type="ECO:0000313" key="4">
    <source>
        <dbReference type="EMBL" id="MDO6962677.1"/>
    </source>
</evidence>
<sequence length="349" mass="38608">MAVLFLFIAIAGRNPSVAAESAPAAAIPVGIHLPVKVHLSARILNIARLSETDSEVTARIEFTYRWQDPARAFKPLDTGTYRQDFYGTEAEQALSHGWAPGFVVGNQISEPRSQTIALSVQADGTVTMIRQIEADYRVAIDLSSFPFDSQKLSFQISTPRYDASQVIFAIDDRDRELSGIAQSLSASDWRSGDLTFQLSQTYGWNAKPFSNVTVTAEVSRTWPRYLLRIFVPFAAVVSVSIFILWAPDRMKVDPAGIIYSALLALAALSFSFESSFPGSMSVNSPIAFMISIGYFYLVLTLLAHLAMIYGNLERHTGNPYLALEIRRSMRFGLPTIFTIVCICAVIRLL</sequence>
<evidence type="ECO:0000313" key="5">
    <source>
        <dbReference type="Proteomes" id="UP001174932"/>
    </source>
</evidence>
<reference evidence="4" key="1">
    <citation type="journal article" date="2015" name="Int. J. Syst. Evol. Microbiol.">
        <title>Rhizobium alvei sp. nov., isolated from a freshwater river.</title>
        <authorList>
            <person name="Sheu S.Y."/>
            <person name="Huang H.W."/>
            <person name="Young C.C."/>
            <person name="Chen W.M."/>
        </authorList>
    </citation>
    <scope>NUCLEOTIDE SEQUENCE</scope>
    <source>
        <strain evidence="4">TNR-22</strain>
    </source>
</reference>
<dbReference type="EMBL" id="JAUOZU010000001">
    <property type="protein sequence ID" value="MDO6962677.1"/>
    <property type="molecule type" value="Genomic_DNA"/>
</dbReference>
<name>A0ABT8YGZ4_9HYPH</name>
<dbReference type="Pfam" id="PF02931">
    <property type="entry name" value="Neur_chan_LBD"/>
    <property type="match status" value="1"/>
</dbReference>
<feature type="chain" id="PRO_5046273168" evidence="2">
    <location>
        <begin position="19"/>
        <end position="349"/>
    </location>
</feature>
<gene>
    <name evidence="4" type="ORF">Q4481_01835</name>
</gene>
<evidence type="ECO:0000256" key="2">
    <source>
        <dbReference type="SAM" id="SignalP"/>
    </source>
</evidence>
<organism evidence="4 5">
    <name type="scientific">Rhizobium alvei</name>
    <dbReference type="NCBI Taxonomy" id="1132659"/>
    <lineage>
        <taxon>Bacteria</taxon>
        <taxon>Pseudomonadati</taxon>
        <taxon>Pseudomonadota</taxon>
        <taxon>Alphaproteobacteria</taxon>
        <taxon>Hyphomicrobiales</taxon>
        <taxon>Rhizobiaceae</taxon>
        <taxon>Rhizobium/Agrobacterium group</taxon>
        <taxon>Rhizobium</taxon>
    </lineage>
</organism>
<proteinExistence type="predicted"/>
<feature type="transmembrane region" description="Helical" evidence="1">
    <location>
        <begin position="225"/>
        <end position="245"/>
    </location>
</feature>
<reference evidence="4" key="2">
    <citation type="submission" date="2023-07" db="EMBL/GenBank/DDBJ databases">
        <authorList>
            <person name="Shen H."/>
        </authorList>
    </citation>
    <scope>NUCLEOTIDE SEQUENCE</scope>
    <source>
        <strain evidence="4">TNR-22</strain>
    </source>
</reference>
<protein>
    <submittedName>
        <fullName evidence="4">Neurotransmitter-gated ion-channel ligand-binding protein</fullName>
    </submittedName>
</protein>
<evidence type="ECO:0000256" key="1">
    <source>
        <dbReference type="SAM" id="Phobius"/>
    </source>
</evidence>
<feature type="transmembrane region" description="Helical" evidence="1">
    <location>
        <begin position="257"/>
        <end position="274"/>
    </location>
</feature>
<feature type="transmembrane region" description="Helical" evidence="1">
    <location>
        <begin position="331"/>
        <end position="348"/>
    </location>
</feature>
<feature type="domain" description="Neurotransmitter-gated ion-channel ligand-binding" evidence="3">
    <location>
        <begin position="32"/>
        <end position="220"/>
    </location>
</feature>
<keyword evidence="1" id="KW-0472">Membrane</keyword>
<keyword evidence="1" id="KW-1133">Transmembrane helix</keyword>
<dbReference type="InterPro" id="IPR036734">
    <property type="entry name" value="Neur_chan_lig-bd_sf"/>
</dbReference>
<feature type="signal peptide" evidence="2">
    <location>
        <begin position="1"/>
        <end position="18"/>
    </location>
</feature>
<dbReference type="Gene3D" id="2.70.170.10">
    <property type="entry name" value="Neurotransmitter-gated ion-channel ligand-binding domain"/>
    <property type="match status" value="1"/>
</dbReference>
<dbReference type="InterPro" id="IPR006202">
    <property type="entry name" value="Neur_chan_lig-bd"/>
</dbReference>
<evidence type="ECO:0000259" key="3">
    <source>
        <dbReference type="Pfam" id="PF02931"/>
    </source>
</evidence>
<dbReference type="InterPro" id="IPR006201">
    <property type="entry name" value="Neur_channel"/>
</dbReference>
<comment type="caution">
    <text evidence="4">The sequence shown here is derived from an EMBL/GenBank/DDBJ whole genome shotgun (WGS) entry which is preliminary data.</text>
</comment>
<keyword evidence="1" id="KW-0812">Transmembrane</keyword>
<dbReference type="RefSeq" id="WP_304374560.1">
    <property type="nucleotide sequence ID" value="NZ_JAUOZU010000001.1"/>
</dbReference>
<dbReference type="Proteomes" id="UP001174932">
    <property type="component" value="Unassembled WGS sequence"/>
</dbReference>
<dbReference type="SUPFAM" id="SSF63712">
    <property type="entry name" value="Nicotinic receptor ligand binding domain-like"/>
    <property type="match status" value="1"/>
</dbReference>
<accession>A0ABT8YGZ4</accession>
<feature type="transmembrane region" description="Helical" evidence="1">
    <location>
        <begin position="286"/>
        <end position="310"/>
    </location>
</feature>
<dbReference type="PANTHER" id="PTHR18945">
    <property type="entry name" value="NEUROTRANSMITTER GATED ION CHANNEL"/>
    <property type="match status" value="1"/>
</dbReference>
<keyword evidence="5" id="KW-1185">Reference proteome</keyword>
<keyword evidence="2" id="KW-0732">Signal</keyword>